<keyword evidence="1" id="KW-0812">Transmembrane</keyword>
<dbReference type="GO" id="GO:0006629">
    <property type="term" value="P:lipid metabolic process"/>
    <property type="evidence" value="ECO:0007669"/>
    <property type="project" value="InterPro"/>
</dbReference>
<dbReference type="InterPro" id="IPR002921">
    <property type="entry name" value="Fungal_lipase-type"/>
</dbReference>
<dbReference type="STRING" id="1806994.A0A507CDA5"/>
<dbReference type="InterPro" id="IPR051218">
    <property type="entry name" value="Sec_MonoDiacylglyc_Lipase"/>
</dbReference>
<accession>A0A507CDA5</accession>
<dbReference type="Proteomes" id="UP000319731">
    <property type="component" value="Unassembled WGS sequence"/>
</dbReference>
<dbReference type="Pfam" id="PF01764">
    <property type="entry name" value="Lipase_3"/>
    <property type="match status" value="1"/>
</dbReference>
<feature type="domain" description="Fungal lipase-type" evidence="2">
    <location>
        <begin position="199"/>
        <end position="360"/>
    </location>
</feature>
<keyword evidence="1" id="KW-0472">Membrane</keyword>
<name>A0A507CDA5_9FUNG</name>
<dbReference type="PANTHER" id="PTHR45856:SF24">
    <property type="entry name" value="FUNGAL LIPASE-LIKE DOMAIN-CONTAINING PROTEIN"/>
    <property type="match status" value="1"/>
</dbReference>
<proteinExistence type="predicted"/>
<keyword evidence="1" id="KW-1133">Transmembrane helix</keyword>
<evidence type="ECO:0000259" key="2">
    <source>
        <dbReference type="Pfam" id="PF01764"/>
    </source>
</evidence>
<evidence type="ECO:0000313" key="3">
    <source>
        <dbReference type="EMBL" id="TPX35904.1"/>
    </source>
</evidence>
<feature type="transmembrane region" description="Helical" evidence="1">
    <location>
        <begin position="49"/>
        <end position="74"/>
    </location>
</feature>
<sequence length="467" mass="52154">MAPTATRLPAQAARAMQAVSPVQGVVDDWTNWERFREKVVQYSITTLDAALWTCINTTVLFIMAFVGVVSYLFIEPIIKTFAPYFTKPFKFQKGSTTVAIQPSLISSSTPDFFPAYTRYLSSGGWETLGPKLADARNMNEPVWDGDVARFMIHLSALSYEHPDVVVNFATQWRLETVKILRKSFACHIFYSSQYKFATVCFKGTSPFDLSEVLTDLMMMKVRPDGGVIPGQVHEGFYNTFQWDSPTRKDEAWARKHQCEVDAIFNLLRSTVITRLGSGASIWVTGHSLGGALATVFLSHMTYLAQSPLTNSARLRAAYVFGSPRVGDSTFANITNASVAASKATCFRIVNANDLVPTLPLSSNIPFSTYKYAQAVSHGKSPNMVTDFEHVGTPVLVGYDGIVRMNAERNWALAGKNVFGWAIEWPRFLFDVVRRRETLASLVGRNLMLFPYDHSPAEYNRHLAPKVK</sequence>
<dbReference type="PANTHER" id="PTHR45856">
    <property type="entry name" value="ALPHA/BETA-HYDROLASES SUPERFAMILY PROTEIN"/>
    <property type="match status" value="1"/>
</dbReference>
<evidence type="ECO:0000256" key="1">
    <source>
        <dbReference type="SAM" id="Phobius"/>
    </source>
</evidence>
<reference evidence="3 4" key="1">
    <citation type="journal article" date="2019" name="Sci. Rep.">
        <title>Comparative genomics of chytrid fungi reveal insights into the obligate biotrophic and pathogenic lifestyle of Synchytrium endobioticum.</title>
        <authorList>
            <person name="van de Vossenberg B.T.L.H."/>
            <person name="Warris S."/>
            <person name="Nguyen H.D.T."/>
            <person name="van Gent-Pelzer M.P.E."/>
            <person name="Joly D.L."/>
            <person name="van de Geest H.C."/>
            <person name="Bonants P.J.M."/>
            <person name="Smith D.S."/>
            <person name="Levesque C.A."/>
            <person name="van der Lee T.A.J."/>
        </authorList>
    </citation>
    <scope>NUCLEOTIDE SEQUENCE [LARGE SCALE GENOMIC DNA]</scope>
    <source>
        <strain evidence="3 4">JEL517</strain>
    </source>
</reference>
<protein>
    <recommendedName>
        <fullName evidence="2">Fungal lipase-type domain-containing protein</fullName>
    </recommendedName>
</protein>
<dbReference type="InterPro" id="IPR029058">
    <property type="entry name" value="AB_hydrolase_fold"/>
</dbReference>
<dbReference type="GeneID" id="42003066"/>
<keyword evidence="4" id="KW-1185">Reference proteome</keyword>
<evidence type="ECO:0000313" key="4">
    <source>
        <dbReference type="Proteomes" id="UP000319731"/>
    </source>
</evidence>
<dbReference type="AlphaFoldDB" id="A0A507CDA5"/>
<dbReference type="EMBL" id="QEAO01000006">
    <property type="protein sequence ID" value="TPX35904.1"/>
    <property type="molecule type" value="Genomic_DNA"/>
</dbReference>
<gene>
    <name evidence="3" type="ORF">SmJEL517_g01841</name>
</gene>
<dbReference type="OrthoDB" id="426718at2759"/>
<organism evidence="3 4">
    <name type="scientific">Synchytrium microbalum</name>
    <dbReference type="NCBI Taxonomy" id="1806994"/>
    <lineage>
        <taxon>Eukaryota</taxon>
        <taxon>Fungi</taxon>
        <taxon>Fungi incertae sedis</taxon>
        <taxon>Chytridiomycota</taxon>
        <taxon>Chytridiomycota incertae sedis</taxon>
        <taxon>Chytridiomycetes</taxon>
        <taxon>Synchytriales</taxon>
        <taxon>Synchytriaceae</taxon>
        <taxon>Synchytrium</taxon>
    </lineage>
</organism>
<comment type="caution">
    <text evidence="3">The sequence shown here is derived from an EMBL/GenBank/DDBJ whole genome shotgun (WGS) entry which is preliminary data.</text>
</comment>
<dbReference type="Gene3D" id="3.40.50.1820">
    <property type="entry name" value="alpha/beta hydrolase"/>
    <property type="match status" value="1"/>
</dbReference>
<dbReference type="CDD" id="cd00519">
    <property type="entry name" value="Lipase_3"/>
    <property type="match status" value="1"/>
</dbReference>
<dbReference type="SUPFAM" id="SSF53474">
    <property type="entry name" value="alpha/beta-Hydrolases"/>
    <property type="match status" value="1"/>
</dbReference>
<dbReference type="RefSeq" id="XP_031026289.1">
    <property type="nucleotide sequence ID" value="XM_031167769.1"/>
</dbReference>